<gene>
    <name evidence="1" type="ORF">BD310DRAFT_938314</name>
</gene>
<dbReference type="Proteomes" id="UP000292082">
    <property type="component" value="Unassembled WGS sequence"/>
</dbReference>
<reference evidence="1 2" key="1">
    <citation type="submission" date="2019-01" db="EMBL/GenBank/DDBJ databases">
        <title>Draft genome sequences of three monokaryotic isolates of the white-rot basidiomycete fungus Dichomitus squalens.</title>
        <authorList>
            <consortium name="DOE Joint Genome Institute"/>
            <person name="Lopez S.C."/>
            <person name="Andreopoulos B."/>
            <person name="Pangilinan J."/>
            <person name="Lipzen A."/>
            <person name="Riley R."/>
            <person name="Ahrendt S."/>
            <person name="Ng V."/>
            <person name="Barry K."/>
            <person name="Daum C."/>
            <person name="Grigoriev I.V."/>
            <person name="Hilden K.S."/>
            <person name="Makela M.R."/>
            <person name="de Vries R.P."/>
        </authorList>
    </citation>
    <scope>NUCLEOTIDE SEQUENCE [LARGE SCALE GENOMIC DNA]</scope>
    <source>
        <strain evidence="1 2">CBS 464.89</strain>
    </source>
</reference>
<protein>
    <submittedName>
        <fullName evidence="1">Uncharacterized protein</fullName>
    </submittedName>
</protein>
<evidence type="ECO:0000313" key="1">
    <source>
        <dbReference type="EMBL" id="TBU53293.1"/>
    </source>
</evidence>
<organism evidence="1 2">
    <name type="scientific">Dichomitus squalens</name>
    <dbReference type="NCBI Taxonomy" id="114155"/>
    <lineage>
        <taxon>Eukaryota</taxon>
        <taxon>Fungi</taxon>
        <taxon>Dikarya</taxon>
        <taxon>Basidiomycota</taxon>
        <taxon>Agaricomycotina</taxon>
        <taxon>Agaricomycetes</taxon>
        <taxon>Polyporales</taxon>
        <taxon>Polyporaceae</taxon>
        <taxon>Dichomitus</taxon>
    </lineage>
</organism>
<keyword evidence="2" id="KW-1185">Reference proteome</keyword>
<dbReference type="EMBL" id="ML145218">
    <property type="protein sequence ID" value="TBU53293.1"/>
    <property type="molecule type" value="Genomic_DNA"/>
</dbReference>
<dbReference type="AlphaFoldDB" id="A0A4V2K6S1"/>
<name>A0A4V2K6S1_9APHY</name>
<proteinExistence type="predicted"/>
<sequence length="126" mass="14063">MVSTSFSLSLHSSFIVTLPRLDTAFPSQVISWLRAISASRILLPLKLSLQCRGRSLEAQVHCQSYVWDRRHRAVPHSPPSKTSRTAQISCSTSVHFNSYTLTAQTVHFVHACGLPYAHLIYAPQDS</sequence>
<evidence type="ECO:0000313" key="2">
    <source>
        <dbReference type="Proteomes" id="UP000292082"/>
    </source>
</evidence>
<accession>A0A4V2K6S1</accession>